<dbReference type="SMART" id="SM00743">
    <property type="entry name" value="Agenet"/>
    <property type="match status" value="1"/>
</dbReference>
<evidence type="ECO:0000259" key="1">
    <source>
        <dbReference type="PROSITE" id="PS51038"/>
    </source>
</evidence>
<dbReference type="Gene3D" id="2.30.30.490">
    <property type="match status" value="1"/>
</dbReference>
<evidence type="ECO:0000313" key="2">
    <source>
        <dbReference type="EMBL" id="MBW83952.1"/>
    </source>
</evidence>
<protein>
    <recommendedName>
        <fullName evidence="1">BAH domain-containing protein</fullName>
    </recommendedName>
</protein>
<dbReference type="SMART" id="SM00439">
    <property type="entry name" value="BAH"/>
    <property type="match status" value="1"/>
</dbReference>
<dbReference type="EMBL" id="GGEC01003469">
    <property type="protein sequence ID" value="MBW83952.1"/>
    <property type="molecule type" value="Transcribed_RNA"/>
</dbReference>
<dbReference type="AlphaFoldDB" id="A0A2P2IRT7"/>
<dbReference type="Pfam" id="PF05641">
    <property type="entry name" value="Agenet"/>
    <property type="match status" value="1"/>
</dbReference>
<dbReference type="InterPro" id="IPR008395">
    <property type="entry name" value="Agenet-like_dom"/>
</dbReference>
<dbReference type="PANTHER" id="PTHR31917:SF3">
    <property type="entry name" value="BROMO ADJACENT-LIKE DOMAIN PROTEIN"/>
    <property type="match status" value="1"/>
</dbReference>
<dbReference type="InterPro" id="IPR043151">
    <property type="entry name" value="BAH_sf"/>
</dbReference>
<dbReference type="PANTHER" id="PTHR31917">
    <property type="entry name" value="AGENET DOMAIN-CONTAINING PROTEIN-RELATED"/>
    <property type="match status" value="1"/>
</dbReference>
<dbReference type="InterPro" id="IPR014002">
    <property type="entry name" value="Agenet_dom_plant"/>
</dbReference>
<sequence>MAEDNACHIHLPDQLFQRRLKVHKANIEWSGVAWICTKQLKHYTAFWRTGTTITVHSFVSILAEEESHYLGYLEDMYEDKKGQKKVKVRWLCHNQEVNGIIPQLNPHPREVFLTSHVQVISAECVHGLATVLTPWHYEKCVAIIPHSSLSSVHMCCRQFKENKVKPFALTKLYGYPNQAILSSLDSGNSPMQKVNCHNPNKENRKELTCDDPVRARAKRCKISDGHQGLENRSAPRNVVSGNQIAKCEPAYPKLKLRLLPKKMGCESVASQTQPAPFKVNEKIEFLCQDSGIRGCWFMCQVLHASDKHLKVRYDNVQDADGSGNLEEWVPVSRVAAPCKLGMRCSGRQTIRPRPPKESAYCNVDVGLPVDAWWSDGWWEGIVSGVGLSGDSCLQVYLPGEEKFLIVQQTNVRTSRDWVDNRWVNIKPKPDILCYVSTSCISSASAENKFIKTMKLEAIEEYKPMVSSGVVDAKEVGLRKVTPVNEEDAKAIW</sequence>
<organism evidence="2">
    <name type="scientific">Rhizophora mucronata</name>
    <name type="common">Asiatic mangrove</name>
    <dbReference type="NCBI Taxonomy" id="61149"/>
    <lineage>
        <taxon>Eukaryota</taxon>
        <taxon>Viridiplantae</taxon>
        <taxon>Streptophyta</taxon>
        <taxon>Embryophyta</taxon>
        <taxon>Tracheophyta</taxon>
        <taxon>Spermatophyta</taxon>
        <taxon>Magnoliopsida</taxon>
        <taxon>eudicotyledons</taxon>
        <taxon>Gunneridae</taxon>
        <taxon>Pentapetalae</taxon>
        <taxon>rosids</taxon>
        <taxon>fabids</taxon>
        <taxon>Malpighiales</taxon>
        <taxon>Rhizophoraceae</taxon>
        <taxon>Rhizophora</taxon>
    </lineage>
</organism>
<dbReference type="InterPro" id="IPR001025">
    <property type="entry name" value="BAH_dom"/>
</dbReference>
<dbReference type="CDD" id="cd20405">
    <property type="entry name" value="Tudor_Agenet_AtDUF_rpt1_3"/>
    <property type="match status" value="1"/>
</dbReference>
<dbReference type="PROSITE" id="PS51038">
    <property type="entry name" value="BAH"/>
    <property type="match status" value="1"/>
</dbReference>
<dbReference type="GO" id="GO:0003682">
    <property type="term" value="F:chromatin binding"/>
    <property type="evidence" value="ECO:0007669"/>
    <property type="project" value="InterPro"/>
</dbReference>
<dbReference type="Pfam" id="PF01426">
    <property type="entry name" value="BAH"/>
    <property type="match status" value="1"/>
</dbReference>
<name>A0A2P2IRT7_RHIMU</name>
<proteinExistence type="predicted"/>
<reference evidence="2" key="1">
    <citation type="submission" date="2018-02" db="EMBL/GenBank/DDBJ databases">
        <title>Rhizophora mucronata_Transcriptome.</title>
        <authorList>
            <person name="Meera S.P."/>
            <person name="Sreeshan A."/>
            <person name="Augustine A."/>
        </authorList>
    </citation>
    <scope>NUCLEOTIDE SEQUENCE</scope>
    <source>
        <tissue evidence="2">Leaf</tissue>
    </source>
</reference>
<feature type="domain" description="BAH" evidence="1">
    <location>
        <begin position="51"/>
        <end position="170"/>
    </location>
</feature>
<accession>A0A2P2IRT7</accession>